<reference evidence="2" key="1">
    <citation type="journal article" date="2022" name="Mol. Ecol. Resour.">
        <title>The genomes of chicory, endive, great burdock and yacon provide insights into Asteraceae palaeo-polyploidization history and plant inulin production.</title>
        <authorList>
            <person name="Fan W."/>
            <person name="Wang S."/>
            <person name="Wang H."/>
            <person name="Wang A."/>
            <person name="Jiang F."/>
            <person name="Liu H."/>
            <person name="Zhao H."/>
            <person name="Xu D."/>
            <person name="Zhang Y."/>
        </authorList>
    </citation>
    <scope>NUCLEOTIDE SEQUENCE [LARGE SCALE GENOMIC DNA]</scope>
    <source>
        <strain evidence="2">cv. Yunnan</strain>
    </source>
</reference>
<organism evidence="1 2">
    <name type="scientific">Smallanthus sonchifolius</name>
    <dbReference type="NCBI Taxonomy" id="185202"/>
    <lineage>
        <taxon>Eukaryota</taxon>
        <taxon>Viridiplantae</taxon>
        <taxon>Streptophyta</taxon>
        <taxon>Embryophyta</taxon>
        <taxon>Tracheophyta</taxon>
        <taxon>Spermatophyta</taxon>
        <taxon>Magnoliopsida</taxon>
        <taxon>eudicotyledons</taxon>
        <taxon>Gunneridae</taxon>
        <taxon>Pentapetalae</taxon>
        <taxon>asterids</taxon>
        <taxon>campanulids</taxon>
        <taxon>Asterales</taxon>
        <taxon>Asteraceae</taxon>
        <taxon>Asteroideae</taxon>
        <taxon>Heliantheae alliance</taxon>
        <taxon>Millerieae</taxon>
        <taxon>Smallanthus</taxon>
    </lineage>
</organism>
<comment type="caution">
    <text evidence="1">The sequence shown here is derived from an EMBL/GenBank/DDBJ whole genome shotgun (WGS) entry which is preliminary data.</text>
</comment>
<sequence length="328" mass="36347">MTRSSLHTSDSVTLCSNGYEGAMVAVEIKTIWQRFRSSFICQWIWRKVPDVLAVSKNPKTTQCKGKMVQGPAPSIDSIFFLNSKAERRNLGVTNGVGIDNLLTKRQKEAIDMQNGDAISSSQNDEHASVILLGSGIPIKSSVPPINLPKVEKIPPYTTWIFLDSDSEEEMVAEENDKKEFVESEDNIICPAPNNITACCCGVVTFPGRPLKTGPSAIVYDLLAQRLSRNPSEIKERYGAPKCSKSEDADCTMNSFLDKDLEADQFTVSIVRQELVLFNCSIEDNIAYGFDGKASSSDIENVAVVYNANKLTKMVDQKKDLQNWLMSKQ</sequence>
<evidence type="ECO:0000313" key="1">
    <source>
        <dbReference type="EMBL" id="KAI3742237.1"/>
    </source>
</evidence>
<accession>A0ACB9D6N5</accession>
<name>A0ACB9D6N5_9ASTR</name>
<evidence type="ECO:0000313" key="2">
    <source>
        <dbReference type="Proteomes" id="UP001056120"/>
    </source>
</evidence>
<reference evidence="1 2" key="2">
    <citation type="journal article" date="2022" name="Mol. Ecol. Resour.">
        <title>The genomes of chicory, endive, great burdock and yacon provide insights into Asteraceae paleo-polyploidization history and plant inulin production.</title>
        <authorList>
            <person name="Fan W."/>
            <person name="Wang S."/>
            <person name="Wang H."/>
            <person name="Wang A."/>
            <person name="Jiang F."/>
            <person name="Liu H."/>
            <person name="Zhao H."/>
            <person name="Xu D."/>
            <person name="Zhang Y."/>
        </authorList>
    </citation>
    <scope>NUCLEOTIDE SEQUENCE [LARGE SCALE GENOMIC DNA]</scope>
    <source>
        <strain evidence="2">cv. Yunnan</strain>
        <tissue evidence="1">Leaves</tissue>
    </source>
</reference>
<keyword evidence="2" id="KW-1185">Reference proteome</keyword>
<dbReference type="EMBL" id="CM042037">
    <property type="protein sequence ID" value="KAI3742237.1"/>
    <property type="molecule type" value="Genomic_DNA"/>
</dbReference>
<gene>
    <name evidence="1" type="ORF">L1987_59917</name>
</gene>
<proteinExistence type="predicted"/>
<dbReference type="Proteomes" id="UP001056120">
    <property type="component" value="Linkage Group LG20"/>
</dbReference>
<protein>
    <submittedName>
        <fullName evidence="1">Uncharacterized protein</fullName>
    </submittedName>
</protein>